<dbReference type="SFLD" id="SFLDG01067">
    <property type="entry name" value="SPASM/twitch_domain_containing"/>
    <property type="match status" value="1"/>
</dbReference>
<dbReference type="CDD" id="cd01335">
    <property type="entry name" value="Radical_SAM"/>
    <property type="match status" value="1"/>
</dbReference>
<dbReference type="PROSITE" id="PS51918">
    <property type="entry name" value="RADICAL_SAM"/>
    <property type="match status" value="1"/>
</dbReference>
<evidence type="ECO:0000313" key="7">
    <source>
        <dbReference type="Proteomes" id="UP000001901"/>
    </source>
</evidence>
<dbReference type="CDD" id="cd21123">
    <property type="entry name" value="SPASM_MftC-like"/>
    <property type="match status" value="1"/>
</dbReference>
<gene>
    <name evidence="6" type="ordered locus">Arcpr_1269</name>
</gene>
<dbReference type="InterPro" id="IPR050377">
    <property type="entry name" value="Radical_SAM_PqqE_MftC-like"/>
</dbReference>
<dbReference type="GO" id="GO:0003824">
    <property type="term" value="F:catalytic activity"/>
    <property type="evidence" value="ECO:0007669"/>
    <property type="project" value="InterPro"/>
</dbReference>
<dbReference type="AlphaFoldDB" id="D2RDX7"/>
<evidence type="ECO:0000256" key="4">
    <source>
        <dbReference type="ARBA" id="ARBA00023014"/>
    </source>
</evidence>
<dbReference type="InterPro" id="IPR023885">
    <property type="entry name" value="4Fe4S-binding_SPASM_dom"/>
</dbReference>
<dbReference type="PANTHER" id="PTHR11228:SF7">
    <property type="entry name" value="PQQA PEPTIDE CYCLASE"/>
    <property type="match status" value="1"/>
</dbReference>
<dbReference type="SFLD" id="SFLDS00029">
    <property type="entry name" value="Radical_SAM"/>
    <property type="match status" value="1"/>
</dbReference>
<keyword evidence="1" id="KW-0949">S-adenosyl-L-methionine</keyword>
<keyword evidence="3" id="KW-0408">Iron</keyword>
<dbReference type="KEGG" id="apo:Arcpr_1269"/>
<evidence type="ECO:0000313" key="6">
    <source>
        <dbReference type="EMBL" id="ADB58321.1"/>
    </source>
</evidence>
<dbReference type="OrthoDB" id="30736at2157"/>
<reference evidence="6 7" key="1">
    <citation type="journal article" date="2010" name="Stand. Genomic Sci.">
        <title>Complete genome sequence of Archaeoglobus profundus type strain (AV18).</title>
        <authorList>
            <person name="von Jan M."/>
            <person name="Lapidus A."/>
            <person name="Del Rio T.G."/>
            <person name="Copeland A."/>
            <person name="Tice H."/>
            <person name="Cheng J.F."/>
            <person name="Lucas S."/>
            <person name="Chen F."/>
            <person name="Nolan M."/>
            <person name="Goodwin L."/>
            <person name="Han C."/>
            <person name="Pitluck S."/>
            <person name="Liolios K."/>
            <person name="Ivanova N."/>
            <person name="Mavromatis K."/>
            <person name="Ovchinnikova G."/>
            <person name="Chertkov O."/>
            <person name="Pati A."/>
            <person name="Chen A."/>
            <person name="Palaniappan K."/>
            <person name="Land M."/>
            <person name="Hauser L."/>
            <person name="Chang Y.J."/>
            <person name="Jeffries C.D."/>
            <person name="Saunders E."/>
            <person name="Brettin T."/>
            <person name="Detter J.C."/>
            <person name="Chain P."/>
            <person name="Eichinger K."/>
            <person name="Huber H."/>
            <person name="Spring S."/>
            <person name="Rohde M."/>
            <person name="Goker M."/>
            <person name="Wirth R."/>
            <person name="Woyke T."/>
            <person name="Bristow J."/>
            <person name="Eisen J.A."/>
            <person name="Markowitz V."/>
            <person name="Hugenholtz P."/>
            <person name="Kyrpides N.C."/>
            <person name="Klenk H.P."/>
        </authorList>
    </citation>
    <scope>NUCLEOTIDE SEQUENCE [LARGE SCALE GENOMIC DNA]</scope>
    <source>
        <strain evidence="7">DSM 5631 / JCM 9629 / NBRC 100127 / Av18</strain>
    </source>
</reference>
<dbReference type="SFLD" id="SFLDG01386">
    <property type="entry name" value="main_SPASM_domain-containing"/>
    <property type="match status" value="1"/>
</dbReference>
<protein>
    <submittedName>
        <fullName evidence="6">Radical SAM domain protein</fullName>
    </submittedName>
</protein>
<dbReference type="NCBIfam" id="TIGR04085">
    <property type="entry name" value="rSAM_more_4Fe4S"/>
    <property type="match status" value="1"/>
</dbReference>
<accession>D2RDX7</accession>
<dbReference type="RefSeq" id="WP_012940657.1">
    <property type="nucleotide sequence ID" value="NC_013741.1"/>
</dbReference>
<proteinExistence type="predicted"/>
<feature type="domain" description="Radical SAM core" evidence="5">
    <location>
        <begin position="104"/>
        <end position="318"/>
    </location>
</feature>
<keyword evidence="4" id="KW-0411">Iron-sulfur</keyword>
<dbReference type="PaxDb" id="572546-Arcpr_1269"/>
<dbReference type="InterPro" id="IPR006638">
    <property type="entry name" value="Elp3/MiaA/NifB-like_rSAM"/>
</dbReference>
<dbReference type="Pfam" id="PF04055">
    <property type="entry name" value="Radical_SAM"/>
    <property type="match status" value="1"/>
</dbReference>
<dbReference type="InterPro" id="IPR058240">
    <property type="entry name" value="rSAM_sf"/>
</dbReference>
<keyword evidence="7" id="KW-1185">Reference proteome</keyword>
<dbReference type="SUPFAM" id="SSF102114">
    <property type="entry name" value="Radical SAM enzymes"/>
    <property type="match status" value="1"/>
</dbReference>
<dbReference type="eggNOG" id="arCOG00940">
    <property type="taxonomic scope" value="Archaea"/>
</dbReference>
<dbReference type="PANTHER" id="PTHR11228">
    <property type="entry name" value="RADICAL SAM DOMAIN PROTEIN"/>
    <property type="match status" value="1"/>
</dbReference>
<dbReference type="InterPro" id="IPR007197">
    <property type="entry name" value="rSAM"/>
</dbReference>
<keyword evidence="2" id="KW-0479">Metal-binding</keyword>
<dbReference type="Gene3D" id="3.20.20.70">
    <property type="entry name" value="Aldolase class I"/>
    <property type="match status" value="1"/>
</dbReference>
<sequence>MDRMVEFFGHVVGNPLTRKAIKHTLKRDKDGIIKLDKYLLAYANNEEVKSLEFKAIRKVIDAGLKAFGDENAEKLLKERLRDPYWRRGFISVIRGLAEFGVRKPFVPGAPFLIVWDVTYACNLKCKHCYSTAGKPWKDELNTQEALRAMEILADAGVTAIAFSGGEPLIRKDFFELAKAVRDHGMFVAVATNGTLLTKENVQKLKDLGVWFVQISLDGTKETHESFRGIRGIYEKVVEGIKNCVEAGLITCISTTATKLNYQDIPKIMDLAEELGVQWFMLYNFIPVGRGDFEMDLSAEEKERLLRELWSRLKSTGINFMSTAPYYARVAIQEESEIVPTHFYNPKLEGKLKVLADFIGGCGCGRFYLAMRANGNIEPCVFFPLTLANIKDFSCGDDFLEFWKSNRVLEDLRNKDKIEICGECRYRYVCGGCRARAYAYFRDYLKPDPGCIIAYKRLKKEVR</sequence>
<name>D2RDX7_ARCPA</name>
<dbReference type="GO" id="GO:0006783">
    <property type="term" value="P:heme biosynthetic process"/>
    <property type="evidence" value="ECO:0007669"/>
    <property type="project" value="TreeGrafter"/>
</dbReference>
<evidence type="ECO:0000256" key="2">
    <source>
        <dbReference type="ARBA" id="ARBA00022723"/>
    </source>
</evidence>
<dbReference type="Proteomes" id="UP000001901">
    <property type="component" value="Chromosome"/>
</dbReference>
<evidence type="ECO:0000256" key="1">
    <source>
        <dbReference type="ARBA" id="ARBA00022691"/>
    </source>
</evidence>
<dbReference type="HOGENOM" id="CLU_009273_4_0_2"/>
<dbReference type="GO" id="GO:0051536">
    <property type="term" value="F:iron-sulfur cluster binding"/>
    <property type="evidence" value="ECO:0007669"/>
    <property type="project" value="UniProtKB-KW"/>
</dbReference>
<evidence type="ECO:0000256" key="3">
    <source>
        <dbReference type="ARBA" id="ARBA00023004"/>
    </source>
</evidence>
<dbReference type="GO" id="GO:0046872">
    <property type="term" value="F:metal ion binding"/>
    <property type="evidence" value="ECO:0007669"/>
    <property type="project" value="UniProtKB-KW"/>
</dbReference>
<organism evidence="6 7">
    <name type="scientific">Archaeoglobus profundus (strain DSM 5631 / JCM 9629 / NBRC 100127 / Av18)</name>
    <dbReference type="NCBI Taxonomy" id="572546"/>
    <lineage>
        <taxon>Archaea</taxon>
        <taxon>Methanobacteriati</taxon>
        <taxon>Methanobacteriota</taxon>
        <taxon>Archaeoglobi</taxon>
        <taxon>Archaeoglobales</taxon>
        <taxon>Archaeoglobaceae</taxon>
        <taxon>Archaeoglobus</taxon>
    </lineage>
</organism>
<dbReference type="GeneID" id="8739955"/>
<dbReference type="STRING" id="572546.Arcpr_1269"/>
<evidence type="ECO:0000259" key="5">
    <source>
        <dbReference type="PROSITE" id="PS51918"/>
    </source>
</evidence>
<dbReference type="SMART" id="SM00729">
    <property type="entry name" value="Elp3"/>
    <property type="match status" value="1"/>
</dbReference>
<dbReference type="InterPro" id="IPR013785">
    <property type="entry name" value="Aldolase_TIM"/>
</dbReference>
<dbReference type="EMBL" id="CP001857">
    <property type="protein sequence ID" value="ADB58321.1"/>
    <property type="molecule type" value="Genomic_DNA"/>
</dbReference>